<feature type="chain" id="PRO_5021040784" description="Thiol:disulfide interchange protein" evidence="7">
    <location>
        <begin position="29"/>
        <end position="254"/>
    </location>
</feature>
<dbReference type="Proteomes" id="UP000293912">
    <property type="component" value="Chromosome"/>
</dbReference>
<dbReference type="Gene3D" id="3.40.30.10">
    <property type="entry name" value="Glutaredoxin"/>
    <property type="match status" value="1"/>
</dbReference>
<dbReference type="PROSITE" id="PS51257">
    <property type="entry name" value="PROKAR_LIPOPROTEIN"/>
    <property type="match status" value="1"/>
</dbReference>
<evidence type="ECO:0000313" key="11">
    <source>
        <dbReference type="Proteomes" id="UP000293912"/>
    </source>
</evidence>
<keyword evidence="4 7" id="KW-0574">Periplasm</keyword>
<sequence length="254" mass="27764" precursor="true">MKTLQLSKLRRSLLMSVTGLLMSCTAIAQNAVAEPKATQMRATIERNTQGKVKPGAIRSTPIAGMYAVEVGSEIFYVDESGRYGFSGAALIDMQQRQDLTAAHMEQMHRVGFGDLPLQHAIKEVRGNGSRKLAVFEDPNCPICKVFTKFVDQLDNVTVYKFMFPVISPESVPLARTAWCAQDRGAAWRAIMAGSRPMGGKQDCDTSGLLAILKVGEKYRIQNTPTVFLANGKRLVGATPPEVFMSELEAASLPH</sequence>
<name>A0A4P6X1G3_HYDPS</name>
<evidence type="ECO:0000256" key="2">
    <source>
        <dbReference type="ARBA" id="ARBA00009813"/>
    </source>
</evidence>
<dbReference type="SUPFAM" id="SSF54423">
    <property type="entry name" value="DsbC/DsbG N-terminal domain-like"/>
    <property type="match status" value="1"/>
</dbReference>
<keyword evidence="6 7" id="KW-0676">Redox-active center</keyword>
<evidence type="ECO:0000256" key="1">
    <source>
        <dbReference type="ARBA" id="ARBA00004418"/>
    </source>
</evidence>
<feature type="signal peptide" evidence="7">
    <location>
        <begin position="1"/>
        <end position="28"/>
    </location>
</feature>
<feature type="domain" description="Thioredoxin-like fold" evidence="9">
    <location>
        <begin position="125"/>
        <end position="244"/>
    </location>
</feature>
<evidence type="ECO:0000256" key="5">
    <source>
        <dbReference type="ARBA" id="ARBA00023157"/>
    </source>
</evidence>
<dbReference type="InterPro" id="IPR018950">
    <property type="entry name" value="DiS-bond_isomerase_DsbC/G_N"/>
</dbReference>
<comment type="function">
    <text evidence="7">Required for disulfide bond formation in some periplasmic proteins. Acts by transferring its disulfide bond to other proteins and is reduced in the process.</text>
</comment>
<evidence type="ECO:0000256" key="4">
    <source>
        <dbReference type="ARBA" id="ARBA00022764"/>
    </source>
</evidence>
<comment type="subcellular location">
    <subcellularLocation>
        <location evidence="1 7">Periplasm</location>
    </subcellularLocation>
</comment>
<dbReference type="KEGG" id="hpse:HPF_11665"/>
<keyword evidence="11" id="KW-1185">Reference proteome</keyword>
<dbReference type="PANTHER" id="PTHR35272:SF3">
    <property type="entry name" value="THIOL:DISULFIDE INTERCHANGE PROTEIN DSBC"/>
    <property type="match status" value="1"/>
</dbReference>
<dbReference type="CDD" id="cd03020">
    <property type="entry name" value="DsbA_DsbC_DsbG"/>
    <property type="match status" value="1"/>
</dbReference>
<evidence type="ECO:0000259" key="9">
    <source>
        <dbReference type="Pfam" id="PF13098"/>
    </source>
</evidence>
<evidence type="ECO:0000256" key="3">
    <source>
        <dbReference type="ARBA" id="ARBA00022729"/>
    </source>
</evidence>
<reference evidence="10 11" key="1">
    <citation type="submission" date="2019-03" db="EMBL/GenBank/DDBJ databases">
        <authorList>
            <person name="Sebastian G."/>
            <person name="Baumann P."/>
            <person name="Ruckert C."/>
            <person name="Kalinowski J."/>
            <person name="Nebel B."/>
            <person name="Takors R."/>
            <person name="Blombach B."/>
        </authorList>
    </citation>
    <scope>NUCLEOTIDE SEQUENCE [LARGE SCALE GENOMIC DNA]</scope>
    <source>
        <strain evidence="10 11">DSM 1084</strain>
    </source>
</reference>
<dbReference type="SUPFAM" id="SSF52833">
    <property type="entry name" value="Thioredoxin-like"/>
    <property type="match status" value="1"/>
</dbReference>
<dbReference type="InterPro" id="IPR009094">
    <property type="entry name" value="DiS-bond_isomerase_DsbC/G_N_sf"/>
</dbReference>
<protein>
    <recommendedName>
        <fullName evidence="7">Thiol:disulfide interchange protein</fullName>
    </recommendedName>
</protein>
<evidence type="ECO:0000256" key="7">
    <source>
        <dbReference type="RuleBase" id="RU364038"/>
    </source>
</evidence>
<dbReference type="GO" id="GO:0042597">
    <property type="term" value="C:periplasmic space"/>
    <property type="evidence" value="ECO:0007669"/>
    <property type="project" value="UniProtKB-SubCell"/>
</dbReference>
<keyword evidence="5" id="KW-1015">Disulfide bond</keyword>
<dbReference type="InterPro" id="IPR033954">
    <property type="entry name" value="DiS-bond_Isoase_DsbC/G"/>
</dbReference>
<comment type="similarity">
    <text evidence="2 7">Belongs to the thioredoxin family. DsbC subfamily.</text>
</comment>
<dbReference type="InterPro" id="IPR036249">
    <property type="entry name" value="Thioredoxin-like_sf"/>
</dbReference>
<proteinExistence type="inferred from homology"/>
<dbReference type="Gene3D" id="3.10.450.70">
    <property type="entry name" value="Disulphide bond isomerase, DsbC/G, N-terminal"/>
    <property type="match status" value="1"/>
</dbReference>
<dbReference type="EMBL" id="CP037867">
    <property type="protein sequence ID" value="QBM28348.1"/>
    <property type="molecule type" value="Genomic_DNA"/>
</dbReference>
<keyword evidence="3 7" id="KW-0732">Signal</keyword>
<evidence type="ECO:0000313" key="10">
    <source>
        <dbReference type="EMBL" id="QBM28348.1"/>
    </source>
</evidence>
<organism evidence="10 11">
    <name type="scientific">Hydrogenophaga pseudoflava</name>
    <name type="common">Pseudomonas carboxydoflava</name>
    <dbReference type="NCBI Taxonomy" id="47421"/>
    <lineage>
        <taxon>Bacteria</taxon>
        <taxon>Pseudomonadati</taxon>
        <taxon>Pseudomonadota</taxon>
        <taxon>Betaproteobacteria</taxon>
        <taxon>Burkholderiales</taxon>
        <taxon>Comamonadaceae</taxon>
        <taxon>Hydrogenophaga</taxon>
    </lineage>
</organism>
<dbReference type="AlphaFoldDB" id="A0A4P6X1G3"/>
<gene>
    <name evidence="10" type="primary">dsbC2</name>
    <name evidence="10" type="ORF">HPF_11665</name>
</gene>
<accession>A0A4P6X1G3</accession>
<dbReference type="Pfam" id="PF10411">
    <property type="entry name" value="DsbC_N"/>
    <property type="match status" value="1"/>
</dbReference>
<evidence type="ECO:0000259" key="8">
    <source>
        <dbReference type="Pfam" id="PF10411"/>
    </source>
</evidence>
<dbReference type="PANTHER" id="PTHR35272">
    <property type="entry name" value="THIOL:DISULFIDE INTERCHANGE PROTEIN DSBC-RELATED"/>
    <property type="match status" value="1"/>
</dbReference>
<dbReference type="InterPro" id="IPR012336">
    <property type="entry name" value="Thioredoxin-like_fold"/>
</dbReference>
<feature type="domain" description="Disulphide bond isomerase DsbC/G N-terminal" evidence="8">
    <location>
        <begin position="32"/>
        <end position="101"/>
    </location>
</feature>
<dbReference type="Pfam" id="PF13098">
    <property type="entry name" value="Thioredoxin_2"/>
    <property type="match status" value="1"/>
</dbReference>
<evidence type="ECO:0000256" key="6">
    <source>
        <dbReference type="ARBA" id="ARBA00023284"/>
    </source>
</evidence>
<dbReference type="InterPro" id="IPR051470">
    <property type="entry name" value="Thiol:disulfide_interchange"/>
</dbReference>